<feature type="non-terminal residue" evidence="1">
    <location>
        <position position="33"/>
    </location>
</feature>
<dbReference type="EMBL" id="ADWY01004225">
    <property type="protein sequence ID" value="EGH19525.1"/>
    <property type="molecule type" value="Genomic_DNA"/>
</dbReference>
<sequence length="33" mass="3648">QARGEGAAFLLDRGARWLACTDGDRTGYYNEVD</sequence>
<evidence type="ECO:0000313" key="1">
    <source>
        <dbReference type="EMBL" id="EGH19525.1"/>
    </source>
</evidence>
<proteinExistence type="predicted"/>
<feature type="non-terminal residue" evidence="1">
    <location>
        <position position="1"/>
    </location>
</feature>
<name>F3CJT3_PSESG</name>
<comment type="caution">
    <text evidence="1">The sequence shown here is derived from an EMBL/GenBank/DDBJ whole genome shotgun (WGS) entry which is preliminary data.</text>
</comment>
<organism evidence="1 2">
    <name type="scientific">Pseudomonas savastanoi pv. glycinea str. race 4</name>
    <dbReference type="NCBI Taxonomy" id="875330"/>
    <lineage>
        <taxon>Bacteria</taxon>
        <taxon>Pseudomonadati</taxon>
        <taxon>Pseudomonadota</taxon>
        <taxon>Gammaproteobacteria</taxon>
        <taxon>Pseudomonadales</taxon>
        <taxon>Pseudomonadaceae</taxon>
        <taxon>Pseudomonas</taxon>
    </lineage>
</organism>
<evidence type="ECO:0000313" key="2">
    <source>
        <dbReference type="Proteomes" id="UP000005466"/>
    </source>
</evidence>
<reference evidence="1 2" key="1">
    <citation type="journal article" date="2011" name="PLoS Pathog.">
        <title>Dynamic evolution of pathogenicity revealed by sequencing and comparative genomics of 19 Pseudomonas syringae isolates.</title>
        <authorList>
            <person name="Baltrus D.A."/>
            <person name="Nishimura M.T."/>
            <person name="Romanchuk A."/>
            <person name="Chang J.H."/>
            <person name="Mukhtar M.S."/>
            <person name="Cherkis K."/>
            <person name="Roach J."/>
            <person name="Grant S.R."/>
            <person name="Jones C.D."/>
            <person name="Dangl J.L."/>
        </authorList>
    </citation>
    <scope>NUCLEOTIDE SEQUENCE [LARGE SCALE GENOMIC DNA]</scope>
    <source>
        <strain evidence="2">race 4</strain>
    </source>
</reference>
<dbReference type="AlphaFoldDB" id="F3CJT3"/>
<gene>
    <name evidence="1" type="ORF">Pgy4_41789</name>
</gene>
<accession>F3CJT3</accession>
<protein>
    <submittedName>
        <fullName evidence="1">Uncharacterized protein</fullName>
    </submittedName>
</protein>
<dbReference type="Proteomes" id="UP000005466">
    <property type="component" value="Unassembled WGS sequence"/>
</dbReference>